<feature type="transmembrane region" description="Helical" evidence="14">
    <location>
        <begin position="34"/>
        <end position="56"/>
    </location>
</feature>
<comment type="similarity">
    <text evidence="2">Belongs to the EBP family.</text>
</comment>
<evidence type="ECO:0000256" key="2">
    <source>
        <dbReference type="ARBA" id="ARBA00008337"/>
    </source>
</evidence>
<name>A0A2K0T5N7_9HYPO</name>
<proteinExistence type="inferred from homology"/>
<dbReference type="GO" id="GO:0047750">
    <property type="term" value="F:cholestenol delta-isomerase activity"/>
    <property type="evidence" value="ECO:0007669"/>
    <property type="project" value="InterPro"/>
</dbReference>
<dbReference type="EMBL" id="MTYH01000060">
    <property type="protein sequence ID" value="PNP40839.1"/>
    <property type="molecule type" value="Genomic_DNA"/>
</dbReference>
<dbReference type="PANTHER" id="PTHR14207:SF0">
    <property type="entry name" value="3-BETA-HYDROXYSTEROID-DELTA(8),DELTA(7)-ISOMERASE"/>
    <property type="match status" value="1"/>
</dbReference>
<evidence type="ECO:0000256" key="14">
    <source>
        <dbReference type="SAM" id="Phobius"/>
    </source>
</evidence>
<keyword evidence="9 13" id="KW-0472">Membrane</keyword>
<comment type="subcellular location">
    <subcellularLocation>
        <location evidence="1">Membrane</location>
        <topology evidence="1">Multi-pass membrane protein</topology>
    </subcellularLocation>
</comment>
<evidence type="ECO:0000313" key="17">
    <source>
        <dbReference type="Proteomes" id="UP000236546"/>
    </source>
</evidence>
<dbReference type="InterPro" id="IPR007905">
    <property type="entry name" value="EBP"/>
</dbReference>
<dbReference type="Pfam" id="PF05241">
    <property type="entry name" value="EBP"/>
    <property type="match status" value="1"/>
</dbReference>
<keyword evidence="4 13" id="KW-0812">Transmembrane</keyword>
<feature type="transmembrane region" description="Helical" evidence="14">
    <location>
        <begin position="121"/>
        <end position="146"/>
    </location>
</feature>
<keyword evidence="10" id="KW-1207">Sterol metabolism</keyword>
<keyword evidence="5" id="KW-0752">Steroid biosynthesis</keyword>
<evidence type="ECO:0000256" key="9">
    <source>
        <dbReference type="ARBA" id="ARBA00023136"/>
    </source>
</evidence>
<feature type="transmembrane region" description="Helical" evidence="14">
    <location>
        <begin position="68"/>
        <end position="90"/>
    </location>
</feature>
<protein>
    <recommendedName>
        <fullName evidence="15">EXPERA domain-containing protein</fullName>
    </recommendedName>
</protein>
<evidence type="ECO:0000256" key="12">
    <source>
        <dbReference type="ARBA" id="ARBA00023235"/>
    </source>
</evidence>
<keyword evidence="12" id="KW-0413">Isomerase</keyword>
<dbReference type="AlphaFoldDB" id="A0A2K0T5N7"/>
<comment type="caution">
    <text evidence="16">The sequence shown here is derived from an EMBL/GenBank/DDBJ whole genome shotgun (WGS) entry which is preliminary data.</text>
</comment>
<evidence type="ECO:0000313" key="16">
    <source>
        <dbReference type="EMBL" id="PNP40839.1"/>
    </source>
</evidence>
<organism evidence="16 17">
    <name type="scientific">Trichoderma gamsii</name>
    <dbReference type="NCBI Taxonomy" id="398673"/>
    <lineage>
        <taxon>Eukaryota</taxon>
        <taxon>Fungi</taxon>
        <taxon>Dikarya</taxon>
        <taxon>Ascomycota</taxon>
        <taxon>Pezizomycotina</taxon>
        <taxon>Sordariomycetes</taxon>
        <taxon>Hypocreomycetidae</taxon>
        <taxon>Hypocreales</taxon>
        <taxon>Hypocreaceae</taxon>
        <taxon>Trichoderma</taxon>
    </lineage>
</organism>
<dbReference type="Proteomes" id="UP000236546">
    <property type="component" value="Unassembled WGS sequence"/>
</dbReference>
<evidence type="ECO:0000256" key="1">
    <source>
        <dbReference type="ARBA" id="ARBA00004141"/>
    </source>
</evidence>
<feature type="transmembrane region" description="Helical" evidence="14">
    <location>
        <begin position="193"/>
        <end position="212"/>
    </location>
</feature>
<keyword evidence="7" id="KW-0756">Sterol biosynthesis</keyword>
<feature type="transmembrane region" description="Helical" evidence="14">
    <location>
        <begin position="155"/>
        <end position="173"/>
    </location>
</feature>
<keyword evidence="6 13" id="KW-1133">Transmembrane helix</keyword>
<evidence type="ECO:0000256" key="11">
    <source>
        <dbReference type="ARBA" id="ARBA00023221"/>
    </source>
</evidence>
<evidence type="ECO:0000256" key="10">
    <source>
        <dbReference type="ARBA" id="ARBA00023166"/>
    </source>
</evidence>
<gene>
    <name evidence="16" type="ORF">TGAMA5MH_07279</name>
</gene>
<evidence type="ECO:0000256" key="5">
    <source>
        <dbReference type="ARBA" id="ARBA00022955"/>
    </source>
</evidence>
<dbReference type="GO" id="GO:0016020">
    <property type="term" value="C:membrane"/>
    <property type="evidence" value="ECO:0007669"/>
    <property type="project" value="UniProtKB-SubCell"/>
</dbReference>
<dbReference type="InterPro" id="IPR033118">
    <property type="entry name" value="EXPERA"/>
</dbReference>
<keyword evidence="3" id="KW-0444">Lipid biosynthesis</keyword>
<keyword evidence="8" id="KW-0443">Lipid metabolism</keyword>
<evidence type="ECO:0000256" key="8">
    <source>
        <dbReference type="ARBA" id="ARBA00023098"/>
    </source>
</evidence>
<dbReference type="PANTHER" id="PTHR14207">
    <property type="entry name" value="STEROL ISOMERASE"/>
    <property type="match status" value="1"/>
</dbReference>
<evidence type="ECO:0000259" key="15">
    <source>
        <dbReference type="PROSITE" id="PS51751"/>
    </source>
</evidence>
<evidence type="ECO:0000256" key="7">
    <source>
        <dbReference type="ARBA" id="ARBA00023011"/>
    </source>
</evidence>
<dbReference type="GO" id="GO:0004769">
    <property type="term" value="F:steroid Delta-isomerase activity"/>
    <property type="evidence" value="ECO:0007669"/>
    <property type="project" value="TreeGrafter"/>
</dbReference>
<dbReference type="GO" id="GO:0016126">
    <property type="term" value="P:sterol biosynthetic process"/>
    <property type="evidence" value="ECO:0007669"/>
    <property type="project" value="UniProtKB-KW"/>
</dbReference>
<evidence type="ECO:0000256" key="4">
    <source>
        <dbReference type="ARBA" id="ARBA00022692"/>
    </source>
</evidence>
<accession>A0A2K0T5N7</accession>
<evidence type="ECO:0000256" key="3">
    <source>
        <dbReference type="ARBA" id="ARBA00022516"/>
    </source>
</evidence>
<dbReference type="OrthoDB" id="58557at2759"/>
<sequence length="236" mass="26907">MNSTIEQVMAELPLHPFSPFITELPAYVPNTLSALPLVSIFGAGCVVIFGITYGIIQRMRPSMAAGEVSIALWFALCGCIHLFFEGYFSYNAFDMASKTDIFGQLWKEYALSDSRYMTQDAFTVCMETVTAVFWGPMSFICVYFIIAEHPLRHPFQLIISLGQLYGDVLYYAICTFQEVVNDIVYCRPERFYFWAYYFLCNFFWIVIPLLLIKQSVSETAKVFAKVKAASTVKKAQ</sequence>
<evidence type="ECO:0000256" key="13">
    <source>
        <dbReference type="PROSITE-ProRule" id="PRU01087"/>
    </source>
</evidence>
<reference evidence="16 17" key="1">
    <citation type="submission" date="2017-02" db="EMBL/GenBank/DDBJ databases">
        <title>Genomes of Trichoderma spp. with biocontrol activity.</title>
        <authorList>
            <person name="Gardiner D."/>
            <person name="Kazan K."/>
            <person name="Vos C."/>
            <person name="Harvey P."/>
        </authorList>
    </citation>
    <scope>NUCLEOTIDE SEQUENCE [LARGE SCALE GENOMIC DNA]</scope>
    <source>
        <strain evidence="16 17">A5MH</strain>
    </source>
</reference>
<keyword evidence="11" id="KW-0753">Steroid metabolism</keyword>
<dbReference type="GO" id="GO:0000247">
    <property type="term" value="F:C-8 sterol isomerase activity"/>
    <property type="evidence" value="ECO:0007669"/>
    <property type="project" value="TreeGrafter"/>
</dbReference>
<evidence type="ECO:0000256" key="6">
    <source>
        <dbReference type="ARBA" id="ARBA00022989"/>
    </source>
</evidence>
<feature type="domain" description="EXPERA" evidence="15">
    <location>
        <begin position="66"/>
        <end position="212"/>
    </location>
</feature>
<dbReference type="PROSITE" id="PS51751">
    <property type="entry name" value="EXPERA"/>
    <property type="match status" value="1"/>
</dbReference>
<dbReference type="GO" id="GO:0005783">
    <property type="term" value="C:endoplasmic reticulum"/>
    <property type="evidence" value="ECO:0007669"/>
    <property type="project" value="TreeGrafter"/>
</dbReference>